<gene>
    <name evidence="5" type="ORF">IDM40_05805</name>
</gene>
<keyword evidence="1" id="KW-0805">Transcription regulation</keyword>
<evidence type="ECO:0000256" key="1">
    <source>
        <dbReference type="ARBA" id="ARBA00023015"/>
    </source>
</evidence>
<keyword evidence="6" id="KW-1185">Reference proteome</keyword>
<protein>
    <submittedName>
        <fullName evidence="5">Helix-turn-helix transcriptional regulator</fullName>
    </submittedName>
</protein>
<dbReference type="PANTHER" id="PTHR43132:SF6">
    <property type="entry name" value="HTH-TYPE TRANSCRIPTIONAL REPRESSOR CZRA"/>
    <property type="match status" value="1"/>
</dbReference>
<evidence type="ECO:0000259" key="4">
    <source>
        <dbReference type="PROSITE" id="PS50987"/>
    </source>
</evidence>
<name>A0ABR9P2Y6_9ACTN</name>
<comment type="caution">
    <text evidence="5">The sequence shown here is derived from an EMBL/GenBank/DDBJ whole genome shotgun (WGS) entry which is preliminary data.</text>
</comment>
<dbReference type="InterPro" id="IPR036390">
    <property type="entry name" value="WH_DNA-bd_sf"/>
</dbReference>
<dbReference type="SUPFAM" id="SSF46785">
    <property type="entry name" value="Winged helix' DNA-binding domain"/>
    <property type="match status" value="1"/>
</dbReference>
<evidence type="ECO:0000256" key="2">
    <source>
        <dbReference type="ARBA" id="ARBA00023125"/>
    </source>
</evidence>
<dbReference type="InterPro" id="IPR051011">
    <property type="entry name" value="Metal_resp_trans_reg"/>
</dbReference>
<reference evidence="5 6" key="1">
    <citation type="submission" date="2020-09" db="EMBL/GenBank/DDBJ databases">
        <title>Diversity and distribution of actinomycetes associated with coral in the coast of Hainan.</title>
        <authorList>
            <person name="Li F."/>
        </authorList>
    </citation>
    <scope>NUCLEOTIDE SEQUENCE [LARGE SCALE GENOMIC DNA]</scope>
    <source>
        <strain evidence="5 6">HNM0947</strain>
    </source>
</reference>
<dbReference type="CDD" id="cd00090">
    <property type="entry name" value="HTH_ARSR"/>
    <property type="match status" value="1"/>
</dbReference>
<dbReference type="PROSITE" id="PS50987">
    <property type="entry name" value="HTH_ARSR_2"/>
    <property type="match status" value="1"/>
</dbReference>
<dbReference type="Pfam" id="PF12802">
    <property type="entry name" value="MarR_2"/>
    <property type="match status" value="1"/>
</dbReference>
<sequence>MGPMTSHSDQLRPDDRPDISAWADRFRMLGDPTRLRLLSAMHQAGPGTASVGDLASAAGISDTAASQALRTLRLQGWVQDERDGRSVRYTLTDPTVHALLHTMGDDH</sequence>
<dbReference type="InterPro" id="IPR000835">
    <property type="entry name" value="HTH_MarR-typ"/>
</dbReference>
<dbReference type="InterPro" id="IPR036388">
    <property type="entry name" value="WH-like_DNA-bd_sf"/>
</dbReference>
<dbReference type="InterPro" id="IPR001845">
    <property type="entry name" value="HTH_ArsR_DNA-bd_dom"/>
</dbReference>
<dbReference type="Gene3D" id="1.10.10.10">
    <property type="entry name" value="Winged helix-like DNA-binding domain superfamily/Winged helix DNA-binding domain"/>
    <property type="match status" value="1"/>
</dbReference>
<dbReference type="InterPro" id="IPR011991">
    <property type="entry name" value="ArsR-like_HTH"/>
</dbReference>
<proteinExistence type="predicted"/>
<accession>A0ABR9P2Y6</accession>
<organism evidence="5 6">
    <name type="scientific">Nocardiopsis coralli</name>
    <dbReference type="NCBI Taxonomy" id="2772213"/>
    <lineage>
        <taxon>Bacteria</taxon>
        <taxon>Bacillati</taxon>
        <taxon>Actinomycetota</taxon>
        <taxon>Actinomycetes</taxon>
        <taxon>Streptosporangiales</taxon>
        <taxon>Nocardiopsidaceae</taxon>
        <taxon>Nocardiopsis</taxon>
    </lineage>
</organism>
<dbReference type="EMBL" id="JADBGI010000004">
    <property type="protein sequence ID" value="MBE2998221.1"/>
    <property type="molecule type" value="Genomic_DNA"/>
</dbReference>
<evidence type="ECO:0000313" key="5">
    <source>
        <dbReference type="EMBL" id="MBE2998221.1"/>
    </source>
</evidence>
<keyword evidence="3" id="KW-0804">Transcription</keyword>
<evidence type="ECO:0000313" key="6">
    <source>
        <dbReference type="Proteomes" id="UP000806528"/>
    </source>
</evidence>
<feature type="domain" description="HTH arsR-type" evidence="4">
    <location>
        <begin position="14"/>
        <end position="107"/>
    </location>
</feature>
<dbReference type="Proteomes" id="UP000806528">
    <property type="component" value="Unassembled WGS sequence"/>
</dbReference>
<dbReference type="PRINTS" id="PR00778">
    <property type="entry name" value="HTHARSR"/>
</dbReference>
<dbReference type="NCBIfam" id="NF033788">
    <property type="entry name" value="HTH_metalloreg"/>
    <property type="match status" value="1"/>
</dbReference>
<dbReference type="SMART" id="SM00418">
    <property type="entry name" value="HTH_ARSR"/>
    <property type="match status" value="1"/>
</dbReference>
<evidence type="ECO:0000256" key="3">
    <source>
        <dbReference type="ARBA" id="ARBA00023163"/>
    </source>
</evidence>
<dbReference type="PANTHER" id="PTHR43132">
    <property type="entry name" value="ARSENICAL RESISTANCE OPERON REPRESSOR ARSR-RELATED"/>
    <property type="match status" value="1"/>
</dbReference>
<keyword evidence="2" id="KW-0238">DNA-binding</keyword>